<sequence length="174" mass="20381">MRIDKSNKNTYTGQMTEAIELTKDISYTVENQRFRYRAVALIIEEEALCLMKLPSEDYLYSVGGAVQFGETTEAACLREVLEETGQLYEIDRLAYIHKNFFSNSTGILKDLDCHEICLCYFMKPKGQQFPSPDKLERIQWVPIQDLKKHRIFPNFLPYFFTETDRGIQHFVTKN</sequence>
<dbReference type="PANTHER" id="PTHR43736">
    <property type="entry name" value="ADP-RIBOSE PYROPHOSPHATASE"/>
    <property type="match status" value="1"/>
</dbReference>
<dbReference type="PANTHER" id="PTHR43736:SF1">
    <property type="entry name" value="DIHYDRONEOPTERIN TRIPHOSPHATE DIPHOSPHATASE"/>
    <property type="match status" value="1"/>
</dbReference>
<dbReference type="SUPFAM" id="SSF55811">
    <property type="entry name" value="Nudix"/>
    <property type="match status" value="1"/>
</dbReference>
<dbReference type="PATRIC" id="fig|176090.4.peg.417"/>
<organism evidence="4 5">
    <name type="scientific">Streptococcus sinensis</name>
    <dbReference type="NCBI Taxonomy" id="176090"/>
    <lineage>
        <taxon>Bacteria</taxon>
        <taxon>Bacillati</taxon>
        <taxon>Bacillota</taxon>
        <taxon>Bacilli</taxon>
        <taxon>Lactobacillales</taxon>
        <taxon>Streptococcaceae</taxon>
        <taxon>Streptococcus</taxon>
    </lineage>
</organism>
<gene>
    <name evidence="4" type="ORF">SSIN_0423</name>
</gene>
<dbReference type="Proteomes" id="UP000030019">
    <property type="component" value="Unassembled WGS sequence"/>
</dbReference>
<dbReference type="STRING" id="176090.SSIN_0423"/>
<keyword evidence="5" id="KW-1185">Reference proteome</keyword>
<keyword evidence="2" id="KW-0378">Hydrolase</keyword>
<protein>
    <submittedName>
        <fullName evidence="4">MutT/nudix family protein</fullName>
    </submittedName>
</protein>
<dbReference type="InterPro" id="IPR015797">
    <property type="entry name" value="NUDIX_hydrolase-like_dom_sf"/>
</dbReference>
<dbReference type="GO" id="GO:0016787">
    <property type="term" value="F:hydrolase activity"/>
    <property type="evidence" value="ECO:0007669"/>
    <property type="project" value="UniProtKB-KW"/>
</dbReference>
<dbReference type="Gene3D" id="3.90.79.10">
    <property type="entry name" value="Nucleoside Triphosphate Pyrophosphohydrolase"/>
    <property type="match status" value="1"/>
</dbReference>
<comment type="caution">
    <text evidence="4">The sequence shown here is derived from an EMBL/GenBank/DDBJ whole genome shotgun (WGS) entry which is preliminary data.</text>
</comment>
<reference evidence="4 5" key="1">
    <citation type="submission" date="2014-06" db="EMBL/GenBank/DDBJ databases">
        <authorList>
            <person name="Teng J.L."/>
            <person name="Huang Y."/>
            <person name="Tse H."/>
            <person name="Lau S.K."/>
            <person name="Woo P.C."/>
        </authorList>
    </citation>
    <scope>NUCLEOTIDE SEQUENCE [LARGE SCALE GENOMIC DNA]</scope>
    <source>
        <strain evidence="4 5">HKU4</strain>
    </source>
</reference>
<dbReference type="CDD" id="cd04688">
    <property type="entry name" value="NUDIX_Hydrolase"/>
    <property type="match status" value="1"/>
</dbReference>
<dbReference type="RefSeq" id="WP_244880071.1">
    <property type="nucleotide sequence ID" value="NZ_JPEN01000033.1"/>
</dbReference>
<dbReference type="AlphaFoldDB" id="A0A0A0DGB7"/>
<dbReference type="Pfam" id="PF00293">
    <property type="entry name" value="NUDIX"/>
    <property type="match status" value="1"/>
</dbReference>
<evidence type="ECO:0000313" key="4">
    <source>
        <dbReference type="EMBL" id="KGM37776.1"/>
    </source>
</evidence>
<comment type="similarity">
    <text evidence="1">Belongs to the Nudix hydrolase family.</text>
</comment>
<evidence type="ECO:0000256" key="1">
    <source>
        <dbReference type="ARBA" id="ARBA00005582"/>
    </source>
</evidence>
<accession>A0A0A0DGB7</accession>
<dbReference type="eggNOG" id="COG1051">
    <property type="taxonomic scope" value="Bacteria"/>
</dbReference>
<dbReference type="InterPro" id="IPR020084">
    <property type="entry name" value="NUDIX_hydrolase_CS"/>
</dbReference>
<evidence type="ECO:0000256" key="2">
    <source>
        <dbReference type="ARBA" id="ARBA00022801"/>
    </source>
</evidence>
<dbReference type="EMBL" id="JPEN01000033">
    <property type="protein sequence ID" value="KGM37776.1"/>
    <property type="molecule type" value="Genomic_DNA"/>
</dbReference>
<evidence type="ECO:0000259" key="3">
    <source>
        <dbReference type="PROSITE" id="PS51462"/>
    </source>
</evidence>
<evidence type="ECO:0000313" key="5">
    <source>
        <dbReference type="Proteomes" id="UP000030019"/>
    </source>
</evidence>
<dbReference type="PROSITE" id="PS51462">
    <property type="entry name" value="NUDIX"/>
    <property type="match status" value="1"/>
</dbReference>
<dbReference type="InterPro" id="IPR000086">
    <property type="entry name" value="NUDIX_hydrolase_dom"/>
</dbReference>
<feature type="domain" description="Nudix hydrolase" evidence="3">
    <location>
        <begin position="34"/>
        <end position="163"/>
    </location>
</feature>
<proteinExistence type="inferred from homology"/>
<dbReference type="PROSITE" id="PS00893">
    <property type="entry name" value="NUDIX_BOX"/>
    <property type="match status" value="1"/>
</dbReference>
<name>A0A0A0DGB7_9STRE</name>